<comment type="caution">
    <text evidence="2">The sequence shown here is derived from an EMBL/GenBank/DDBJ whole genome shotgun (WGS) entry which is preliminary data.</text>
</comment>
<feature type="transmembrane region" description="Helical" evidence="1">
    <location>
        <begin position="140"/>
        <end position="166"/>
    </location>
</feature>
<keyword evidence="1" id="KW-1133">Transmembrane helix</keyword>
<evidence type="ECO:0000313" key="2">
    <source>
        <dbReference type="EMBL" id="OXA43025.1"/>
    </source>
</evidence>
<keyword evidence="1" id="KW-0472">Membrane</keyword>
<accession>A0A226DBV0</accession>
<feature type="transmembrane region" description="Helical" evidence="1">
    <location>
        <begin position="296"/>
        <end position="315"/>
    </location>
</feature>
<dbReference type="Proteomes" id="UP000198287">
    <property type="component" value="Unassembled WGS sequence"/>
</dbReference>
<name>A0A226DBV0_FOLCA</name>
<feature type="transmembrane region" description="Helical" evidence="1">
    <location>
        <begin position="186"/>
        <end position="205"/>
    </location>
</feature>
<dbReference type="AlphaFoldDB" id="A0A226DBV0"/>
<feature type="transmembrane region" description="Helical" evidence="1">
    <location>
        <begin position="53"/>
        <end position="73"/>
    </location>
</feature>
<feature type="transmembrane region" description="Helical" evidence="1">
    <location>
        <begin position="252"/>
        <end position="276"/>
    </location>
</feature>
<dbReference type="EMBL" id="LNIX01000023">
    <property type="protein sequence ID" value="OXA43025.1"/>
    <property type="molecule type" value="Genomic_DNA"/>
</dbReference>
<keyword evidence="1" id="KW-0812">Transmembrane</keyword>
<evidence type="ECO:0000256" key="1">
    <source>
        <dbReference type="SAM" id="Phobius"/>
    </source>
</evidence>
<gene>
    <name evidence="2" type="ORF">Fcan01_22232</name>
</gene>
<sequence length="401" mass="44948">MPNLKIYPTPKPVFLKSLDTFSKWFAFMPTFPLGWDIPSQKLVSYQNPHHLRAWRALAVTLFLSNSVLLVLLLSEILGLVELLVSEVILSVLFLSLCGLAAILDFITATFTREAAEAFNCLAILENEIGRSPSKSNKPPFVTIMVNAIPVLFAPFGFIIPICGIYLGLDTYSMLENYLIPDRWRHVVKFVLIPFKLSLIGAGLFSARVFSLLISFPALASDFMFAAISSLSKRAGILKTSKATKYLVNYSSCQIILTIMSPFSAPCVATILFYSFILTILNNFISLKMYHVIPLPPFAYFPMSAVLIPTMVRIVVPMMISIHTDSTNLIDQWGHILVKTCDKKYIARLIKAQRRLQIYAGFAQHNCFSCVRSTLPTYFEAVLNYTITALMSIDASDFDVEM</sequence>
<keyword evidence="3" id="KW-1185">Reference proteome</keyword>
<evidence type="ECO:0000313" key="3">
    <source>
        <dbReference type="Proteomes" id="UP000198287"/>
    </source>
</evidence>
<reference evidence="2 3" key="1">
    <citation type="submission" date="2015-12" db="EMBL/GenBank/DDBJ databases">
        <title>The genome of Folsomia candida.</title>
        <authorList>
            <person name="Faddeeva A."/>
            <person name="Derks M.F."/>
            <person name="Anvar Y."/>
            <person name="Smit S."/>
            <person name="Van Straalen N."/>
            <person name="Roelofs D."/>
        </authorList>
    </citation>
    <scope>NUCLEOTIDE SEQUENCE [LARGE SCALE GENOMIC DNA]</scope>
    <source>
        <strain evidence="2 3">VU population</strain>
        <tissue evidence="2">Whole body</tissue>
    </source>
</reference>
<feature type="transmembrane region" description="Helical" evidence="1">
    <location>
        <begin position="80"/>
        <end position="103"/>
    </location>
</feature>
<protein>
    <submittedName>
        <fullName evidence="2">Uncharacterized protein</fullName>
    </submittedName>
</protein>
<organism evidence="2 3">
    <name type="scientific">Folsomia candida</name>
    <name type="common">Springtail</name>
    <dbReference type="NCBI Taxonomy" id="158441"/>
    <lineage>
        <taxon>Eukaryota</taxon>
        <taxon>Metazoa</taxon>
        <taxon>Ecdysozoa</taxon>
        <taxon>Arthropoda</taxon>
        <taxon>Hexapoda</taxon>
        <taxon>Collembola</taxon>
        <taxon>Entomobryomorpha</taxon>
        <taxon>Isotomoidea</taxon>
        <taxon>Isotomidae</taxon>
        <taxon>Proisotominae</taxon>
        <taxon>Folsomia</taxon>
    </lineage>
</organism>
<proteinExistence type="predicted"/>